<keyword evidence="3" id="KW-1185">Reference proteome</keyword>
<dbReference type="EMBL" id="BDIP01004166">
    <property type="protein sequence ID" value="GIQ88549.1"/>
    <property type="molecule type" value="Genomic_DNA"/>
</dbReference>
<protein>
    <submittedName>
        <fullName evidence="2">Atg6/Beclin</fullName>
    </submittedName>
</protein>
<feature type="region of interest" description="Disordered" evidence="1">
    <location>
        <begin position="65"/>
        <end position="86"/>
    </location>
</feature>
<dbReference type="InterPro" id="IPR038274">
    <property type="entry name" value="Atg6/Beclin_C_sf"/>
</dbReference>
<evidence type="ECO:0000313" key="2">
    <source>
        <dbReference type="EMBL" id="GIQ88549.1"/>
    </source>
</evidence>
<dbReference type="GO" id="GO:0045324">
    <property type="term" value="P:late endosome to vacuole transport"/>
    <property type="evidence" value="ECO:0007669"/>
    <property type="project" value="TreeGrafter"/>
</dbReference>
<name>A0A9K3D734_9EUKA</name>
<gene>
    <name evidence="2" type="ORF">KIPB_010823</name>
</gene>
<dbReference type="OrthoDB" id="20368at2759"/>
<dbReference type="PANTHER" id="PTHR12768">
    <property type="entry name" value="BECLIN 1"/>
    <property type="match status" value="1"/>
</dbReference>
<evidence type="ECO:0000256" key="1">
    <source>
        <dbReference type="SAM" id="MobiDB-lite"/>
    </source>
</evidence>
<sequence length="167" mass="18591">LLLEDSMREAMGVVLDQQRQRLARLSNASLFRDMFPISCGTDGVATIAGLRVGRTPVASTRLHKAYRTSDTAGSDKKKKKSKDDPDALCSIPWPEVNAGLGEMVLLCVCIARQLSLPQRQVRYVLVPRASRSMVKVRAQDNDADTRNVELYVNPPMFKGASRERFNI</sequence>
<dbReference type="GO" id="GO:0000423">
    <property type="term" value="P:mitophagy"/>
    <property type="evidence" value="ECO:0007669"/>
    <property type="project" value="TreeGrafter"/>
</dbReference>
<dbReference type="AlphaFoldDB" id="A0A9K3D734"/>
<proteinExistence type="predicted"/>
<reference evidence="2 3" key="1">
    <citation type="journal article" date="2018" name="PLoS ONE">
        <title>The draft genome of Kipferlia bialata reveals reductive genome evolution in fornicate parasites.</title>
        <authorList>
            <person name="Tanifuji G."/>
            <person name="Takabayashi S."/>
            <person name="Kume K."/>
            <person name="Takagi M."/>
            <person name="Nakayama T."/>
            <person name="Kamikawa R."/>
            <person name="Inagaki Y."/>
            <person name="Hashimoto T."/>
        </authorList>
    </citation>
    <scope>NUCLEOTIDE SEQUENCE [LARGE SCALE GENOMIC DNA]</scope>
    <source>
        <strain evidence="2">NY0173</strain>
    </source>
</reference>
<feature type="non-terminal residue" evidence="2">
    <location>
        <position position="1"/>
    </location>
</feature>
<comment type="caution">
    <text evidence="2">The sequence shown here is derived from an EMBL/GenBank/DDBJ whole genome shotgun (WGS) entry which is preliminary data.</text>
</comment>
<dbReference type="Proteomes" id="UP000265618">
    <property type="component" value="Unassembled WGS sequence"/>
</dbReference>
<dbReference type="InterPro" id="IPR007243">
    <property type="entry name" value="Atg6/Beclin"/>
</dbReference>
<feature type="non-terminal residue" evidence="2">
    <location>
        <position position="167"/>
    </location>
</feature>
<dbReference type="PANTHER" id="PTHR12768:SF4">
    <property type="entry name" value="BECLIN-1"/>
    <property type="match status" value="1"/>
</dbReference>
<accession>A0A9K3D734</accession>
<dbReference type="GO" id="GO:0043548">
    <property type="term" value="F:phosphatidylinositol 3-kinase binding"/>
    <property type="evidence" value="ECO:0007669"/>
    <property type="project" value="TreeGrafter"/>
</dbReference>
<dbReference type="GO" id="GO:0000045">
    <property type="term" value="P:autophagosome assembly"/>
    <property type="evidence" value="ECO:0007669"/>
    <property type="project" value="TreeGrafter"/>
</dbReference>
<organism evidence="2 3">
    <name type="scientific">Kipferlia bialata</name>
    <dbReference type="NCBI Taxonomy" id="797122"/>
    <lineage>
        <taxon>Eukaryota</taxon>
        <taxon>Metamonada</taxon>
        <taxon>Carpediemonas-like organisms</taxon>
        <taxon>Kipferlia</taxon>
    </lineage>
</organism>
<dbReference type="Gene3D" id="1.10.418.40">
    <property type="entry name" value="Autophagy protein 6/Beclin 1"/>
    <property type="match status" value="1"/>
</dbReference>
<dbReference type="GO" id="GO:0030674">
    <property type="term" value="F:protein-macromolecule adaptor activity"/>
    <property type="evidence" value="ECO:0007669"/>
    <property type="project" value="TreeGrafter"/>
</dbReference>
<dbReference type="GO" id="GO:0034272">
    <property type="term" value="C:phosphatidylinositol 3-kinase complex, class III, type II"/>
    <property type="evidence" value="ECO:0007669"/>
    <property type="project" value="TreeGrafter"/>
</dbReference>
<evidence type="ECO:0000313" key="3">
    <source>
        <dbReference type="Proteomes" id="UP000265618"/>
    </source>
</evidence>
<dbReference type="GO" id="GO:0000407">
    <property type="term" value="C:phagophore assembly site"/>
    <property type="evidence" value="ECO:0007669"/>
    <property type="project" value="TreeGrafter"/>
</dbReference>
<dbReference type="GO" id="GO:0006995">
    <property type="term" value="P:cellular response to nitrogen starvation"/>
    <property type="evidence" value="ECO:0007669"/>
    <property type="project" value="TreeGrafter"/>
</dbReference>
<dbReference type="GO" id="GO:0034271">
    <property type="term" value="C:phosphatidylinositol 3-kinase complex, class III, type I"/>
    <property type="evidence" value="ECO:0007669"/>
    <property type="project" value="TreeGrafter"/>
</dbReference>